<dbReference type="GeneID" id="26796343"/>
<organism evidence="1 2">
    <name type="scientific">Mycobacterium phage Mindy</name>
    <dbReference type="NCBI Taxonomy" id="1647311"/>
    <lineage>
        <taxon>Viruses</taxon>
        <taxon>Duplodnaviria</taxon>
        <taxon>Heunggongvirae</taxon>
        <taxon>Uroviricota</taxon>
        <taxon>Caudoviricetes</taxon>
        <taxon>Kostyavirus</taxon>
        <taxon>Kostyavirus toto</taxon>
    </lineage>
</organism>
<dbReference type="KEGG" id="vg:26796343"/>
<reference evidence="1 2" key="1">
    <citation type="journal article" date="2015" name="Genome Announc.">
        <title>Genome Sequence of Mycobacteriophage Mindy.</title>
        <authorList>
            <person name="Pope W.H."/>
            <person name="Bernstein N.I."/>
            <person name="Fasolas C.S."/>
            <person name="Mezghani N."/>
            <person name="Pressimone C.A."/>
            <person name="Selvakumar P."/>
            <person name="Stanton A.C."/>
            <person name="Lapin J.S."/>
            <person name="Prout A.K."/>
            <person name="Grubb S.R."/>
            <person name="Warner M.H."/>
            <person name="Bowman C.A."/>
            <person name="Russell D.A."/>
            <person name="Hatfull G.F."/>
        </authorList>
    </citation>
    <scope>NUCLEOTIDE SEQUENCE [LARGE SCALE GENOMIC DNA]</scope>
</reference>
<dbReference type="EMBL" id="KR080204">
    <property type="protein sequence ID" value="AKF15090.1"/>
    <property type="molecule type" value="Genomic_DNA"/>
</dbReference>
<accession>A0A0F6WF08</accession>
<dbReference type="Proteomes" id="UP000201946">
    <property type="component" value="Segment"/>
</dbReference>
<dbReference type="RefSeq" id="YP_009225347.1">
    <property type="nucleotide sequence ID" value="NC_029093.1"/>
</dbReference>
<proteinExistence type="predicted"/>
<protein>
    <submittedName>
        <fullName evidence="1">Uncharacterized protein</fullName>
    </submittedName>
</protein>
<sequence length="62" mass="7309">MFCLSVWHKAREDLLHLLPGTSYPRRAQSLRAYPLYVGLPRPPLRLSRHCPSRSRSHWVERG</sequence>
<name>A0A0F6WF08_9CAUD</name>
<gene>
    <name evidence="1" type="primary">60</name>
    <name evidence="1" type="ORF">SEA_MINDY_60</name>
</gene>
<evidence type="ECO:0000313" key="2">
    <source>
        <dbReference type="Proteomes" id="UP000201946"/>
    </source>
</evidence>
<evidence type="ECO:0000313" key="1">
    <source>
        <dbReference type="EMBL" id="AKF15090.1"/>
    </source>
</evidence>